<dbReference type="InterPro" id="IPR001173">
    <property type="entry name" value="Glyco_trans_2-like"/>
</dbReference>
<keyword evidence="3" id="KW-0328">Glycosyltransferase</keyword>
<evidence type="ECO:0000256" key="2">
    <source>
        <dbReference type="ARBA" id="ARBA00006739"/>
    </source>
</evidence>
<dbReference type="AlphaFoldDB" id="A0A1F6FI12"/>
<dbReference type="GO" id="GO:0000271">
    <property type="term" value="P:polysaccharide biosynthetic process"/>
    <property type="evidence" value="ECO:0007669"/>
    <property type="project" value="InterPro"/>
</dbReference>
<accession>A0A1F6FI12</accession>
<keyword evidence="7 8" id="KW-0472">Membrane</keyword>
<protein>
    <recommendedName>
        <fullName evidence="13">Glycosyltransferase 2-like domain-containing protein</fullName>
    </recommendedName>
</protein>
<feature type="transmembrane region" description="Helical" evidence="8">
    <location>
        <begin position="215"/>
        <end position="234"/>
    </location>
</feature>
<dbReference type="Proteomes" id="UP000177395">
    <property type="component" value="Unassembled WGS sequence"/>
</dbReference>
<reference evidence="11 12" key="1">
    <citation type="journal article" date="2016" name="Nat. Commun.">
        <title>Thousands of microbial genomes shed light on interconnected biogeochemical processes in an aquifer system.</title>
        <authorList>
            <person name="Anantharaman K."/>
            <person name="Brown C.T."/>
            <person name="Hug L.A."/>
            <person name="Sharon I."/>
            <person name="Castelle C.J."/>
            <person name="Probst A.J."/>
            <person name="Thomas B.C."/>
            <person name="Singh A."/>
            <person name="Wilkins M.J."/>
            <person name="Karaoz U."/>
            <person name="Brodie E.L."/>
            <person name="Williams K.H."/>
            <person name="Hubbard S.S."/>
            <person name="Banfield J.F."/>
        </authorList>
    </citation>
    <scope>NUCLEOTIDE SEQUENCE [LARGE SCALE GENOMIC DNA]</scope>
</reference>
<feature type="transmembrane region" description="Helical" evidence="8">
    <location>
        <begin position="246"/>
        <end position="266"/>
    </location>
</feature>
<feature type="transmembrane region" description="Helical" evidence="8">
    <location>
        <begin position="338"/>
        <end position="361"/>
    </location>
</feature>
<evidence type="ECO:0000256" key="3">
    <source>
        <dbReference type="ARBA" id="ARBA00022676"/>
    </source>
</evidence>
<sequence length="370" mass="41842">METNNKGLSILIPSYREAENLRVILPRINKVADGLGVAFEVLVIDTVEPMDDTKEVCRINNTRYINRRGGNRYGDAVRTGIEDTLSPYVIFMDADGSHTPEFIPQLFAARTDADVVIASRYVAGGETDNAKHLVLMSLIVNWIYSFVLNLPCKDVSNSFKLYRATDLKQLHLQCQNFDIVEEILFKLRRANPKLRIRELAYTFKKRMFGETKRNLFLFMLTYIWTLVRLRLSVIDIKEHQKAFSRFAVVGALGFVVNLAVFTVVYMFLEQHIVAAIIAFSVAVTQNFFLNRGWSFSHRATSRGLPIAFVTYVLVNLLGLLVNLVILEVLIANFGVIPFIAQTVGVGAGMFANYFGAHLFVFTPHTEVKKG</sequence>
<evidence type="ECO:0000313" key="11">
    <source>
        <dbReference type="EMBL" id="OGG85500.1"/>
    </source>
</evidence>
<dbReference type="PANTHER" id="PTHR43398">
    <property type="entry name" value="DOLICHOL-PHOSPHATE MANNOSYLTRANSFERASE SUBUNIT 1"/>
    <property type="match status" value="1"/>
</dbReference>
<evidence type="ECO:0000256" key="8">
    <source>
        <dbReference type="SAM" id="Phobius"/>
    </source>
</evidence>
<dbReference type="InterPro" id="IPR029044">
    <property type="entry name" value="Nucleotide-diphossugar_trans"/>
</dbReference>
<gene>
    <name evidence="11" type="ORF">A2392_03370</name>
</gene>
<dbReference type="SUPFAM" id="SSF53448">
    <property type="entry name" value="Nucleotide-diphospho-sugar transferases"/>
    <property type="match status" value="1"/>
</dbReference>
<name>A0A1F6FI12_9BACT</name>
<evidence type="ECO:0000259" key="9">
    <source>
        <dbReference type="Pfam" id="PF00535"/>
    </source>
</evidence>
<evidence type="ECO:0000256" key="6">
    <source>
        <dbReference type="ARBA" id="ARBA00022989"/>
    </source>
</evidence>
<comment type="subcellular location">
    <subcellularLocation>
        <location evidence="1">Membrane</location>
        <topology evidence="1">Multi-pass membrane protein</topology>
    </subcellularLocation>
</comment>
<dbReference type="PANTHER" id="PTHR43398:SF1">
    <property type="entry name" value="DOLICHOL-PHOSPHATE MANNOSYLTRANSFERASE SUBUNIT 1"/>
    <property type="match status" value="1"/>
</dbReference>
<evidence type="ECO:0000256" key="7">
    <source>
        <dbReference type="ARBA" id="ARBA00023136"/>
    </source>
</evidence>
<dbReference type="GO" id="GO:0004582">
    <property type="term" value="F:dolichyl-phosphate beta-D-mannosyltransferase activity"/>
    <property type="evidence" value="ECO:0007669"/>
    <property type="project" value="InterPro"/>
</dbReference>
<feature type="transmembrane region" description="Helical" evidence="8">
    <location>
        <begin position="272"/>
        <end position="292"/>
    </location>
</feature>
<comment type="similarity">
    <text evidence="2">Belongs to the glycosyltransferase 2 family.</text>
</comment>
<comment type="caution">
    <text evidence="11">The sequence shown here is derived from an EMBL/GenBank/DDBJ whole genome shotgun (WGS) entry which is preliminary data.</text>
</comment>
<proteinExistence type="inferred from homology"/>
<feature type="domain" description="GtrA/DPMS transmembrane" evidence="10">
    <location>
        <begin position="245"/>
        <end position="361"/>
    </location>
</feature>
<dbReference type="GO" id="GO:0016020">
    <property type="term" value="C:membrane"/>
    <property type="evidence" value="ECO:0007669"/>
    <property type="project" value="UniProtKB-SubCell"/>
</dbReference>
<dbReference type="InterPro" id="IPR007267">
    <property type="entry name" value="GtrA_DPMS_TM"/>
</dbReference>
<dbReference type="InterPro" id="IPR039528">
    <property type="entry name" value="DPM1-like"/>
</dbReference>
<keyword evidence="5 8" id="KW-0812">Transmembrane</keyword>
<keyword evidence="6 8" id="KW-1133">Transmembrane helix</keyword>
<organism evidence="11 12">
    <name type="scientific">Candidatus Kaiserbacteria bacterium RIFOXYB1_FULL_46_14</name>
    <dbReference type="NCBI Taxonomy" id="1798531"/>
    <lineage>
        <taxon>Bacteria</taxon>
        <taxon>Candidatus Kaiseribacteriota</taxon>
    </lineage>
</organism>
<evidence type="ECO:0000259" key="10">
    <source>
        <dbReference type="Pfam" id="PF04138"/>
    </source>
</evidence>
<feature type="transmembrane region" description="Helical" evidence="8">
    <location>
        <begin position="304"/>
        <end position="326"/>
    </location>
</feature>
<dbReference type="Pfam" id="PF04138">
    <property type="entry name" value="GtrA_DPMS_TM"/>
    <property type="match status" value="1"/>
</dbReference>
<dbReference type="STRING" id="1798531.A2392_03370"/>
<evidence type="ECO:0000313" key="12">
    <source>
        <dbReference type="Proteomes" id="UP000177395"/>
    </source>
</evidence>
<dbReference type="Gene3D" id="3.90.550.10">
    <property type="entry name" value="Spore Coat Polysaccharide Biosynthesis Protein SpsA, Chain A"/>
    <property type="match status" value="1"/>
</dbReference>
<evidence type="ECO:0000256" key="5">
    <source>
        <dbReference type="ARBA" id="ARBA00022692"/>
    </source>
</evidence>
<dbReference type="Pfam" id="PF00535">
    <property type="entry name" value="Glycos_transf_2"/>
    <property type="match status" value="1"/>
</dbReference>
<feature type="domain" description="Glycosyltransferase 2-like" evidence="9">
    <location>
        <begin position="9"/>
        <end position="168"/>
    </location>
</feature>
<evidence type="ECO:0000256" key="4">
    <source>
        <dbReference type="ARBA" id="ARBA00022679"/>
    </source>
</evidence>
<evidence type="ECO:0000256" key="1">
    <source>
        <dbReference type="ARBA" id="ARBA00004141"/>
    </source>
</evidence>
<keyword evidence="4" id="KW-0808">Transferase</keyword>
<dbReference type="EMBL" id="MFMS01000007">
    <property type="protein sequence ID" value="OGG85500.1"/>
    <property type="molecule type" value="Genomic_DNA"/>
</dbReference>
<evidence type="ECO:0008006" key="13">
    <source>
        <dbReference type="Google" id="ProtNLM"/>
    </source>
</evidence>